<organism evidence="1 2">
    <name type="scientific">Panagrolaimus sp. ES5</name>
    <dbReference type="NCBI Taxonomy" id="591445"/>
    <lineage>
        <taxon>Eukaryota</taxon>
        <taxon>Metazoa</taxon>
        <taxon>Ecdysozoa</taxon>
        <taxon>Nematoda</taxon>
        <taxon>Chromadorea</taxon>
        <taxon>Rhabditida</taxon>
        <taxon>Tylenchina</taxon>
        <taxon>Panagrolaimomorpha</taxon>
        <taxon>Panagrolaimoidea</taxon>
        <taxon>Panagrolaimidae</taxon>
        <taxon>Panagrolaimus</taxon>
    </lineage>
</organism>
<name>A0AC34FMS5_9BILA</name>
<sequence>MKSSAKALIASSGQNHNSSSTATSSTENAGASFASTPKSSKLILNGSNDLRFCEACENHPKFSSFQEFAFHLRTQHCSKEGGSFVCRYGLNGVCQMLPVEGVSDEDYEKHIRKCHLKKSS</sequence>
<evidence type="ECO:0000313" key="2">
    <source>
        <dbReference type="WBParaSite" id="ES5_v2.g18374.t1"/>
    </source>
</evidence>
<protein>
    <submittedName>
        <fullName evidence="2">Uncharacterized protein</fullName>
    </submittedName>
</protein>
<evidence type="ECO:0000313" key="1">
    <source>
        <dbReference type="Proteomes" id="UP000887579"/>
    </source>
</evidence>
<proteinExistence type="predicted"/>
<accession>A0AC34FMS5</accession>
<reference evidence="2" key="1">
    <citation type="submission" date="2022-11" db="UniProtKB">
        <authorList>
            <consortium name="WormBaseParasite"/>
        </authorList>
    </citation>
    <scope>IDENTIFICATION</scope>
</reference>
<dbReference type="Proteomes" id="UP000887579">
    <property type="component" value="Unplaced"/>
</dbReference>
<dbReference type="WBParaSite" id="ES5_v2.g18374.t1">
    <property type="protein sequence ID" value="ES5_v2.g18374.t1"/>
    <property type="gene ID" value="ES5_v2.g18374"/>
</dbReference>